<feature type="region of interest" description="Disordered" evidence="5">
    <location>
        <begin position="1152"/>
        <end position="1171"/>
    </location>
</feature>
<dbReference type="Gene3D" id="1.25.10.10">
    <property type="entry name" value="Leucine-rich Repeat Variant"/>
    <property type="match status" value="1"/>
</dbReference>
<evidence type="ECO:0000256" key="4">
    <source>
        <dbReference type="PROSITE-ProRule" id="PRU00221"/>
    </source>
</evidence>
<evidence type="ECO:0000256" key="2">
    <source>
        <dbReference type="ARBA" id="ARBA00022574"/>
    </source>
</evidence>
<dbReference type="InterPro" id="IPR011989">
    <property type="entry name" value="ARM-like"/>
</dbReference>
<dbReference type="PROSITE" id="PS50082">
    <property type="entry name" value="WD_REPEATS_2"/>
    <property type="match status" value="1"/>
</dbReference>
<feature type="compositionally biased region" description="Polar residues" evidence="5">
    <location>
        <begin position="443"/>
        <end position="455"/>
    </location>
</feature>
<feature type="domain" description="Raptor N-terminal CASPase-like" evidence="6">
    <location>
        <begin position="64"/>
        <end position="218"/>
    </location>
</feature>
<proteinExistence type="inferred from homology"/>
<evidence type="ECO:0000256" key="5">
    <source>
        <dbReference type="SAM" id="MobiDB-lite"/>
    </source>
</evidence>
<dbReference type="SMART" id="SM01302">
    <property type="entry name" value="Raptor_N"/>
    <property type="match status" value="1"/>
</dbReference>
<accession>A0A8X7TBT1</accession>
<dbReference type="GO" id="GO:0031931">
    <property type="term" value="C:TORC1 complex"/>
    <property type="evidence" value="ECO:0007669"/>
    <property type="project" value="InterPro"/>
</dbReference>
<dbReference type="GO" id="GO:0030307">
    <property type="term" value="P:positive regulation of cell growth"/>
    <property type="evidence" value="ECO:0007669"/>
    <property type="project" value="TreeGrafter"/>
</dbReference>
<feature type="region of interest" description="Disordered" evidence="5">
    <location>
        <begin position="436"/>
        <end position="455"/>
    </location>
</feature>
<sequence>MRHGFGEDYNSENFLSQLANTFYIYFDDKRHSTMGNPLTKEMKESTKYYKNFQPIHDWKIMKERQKTISAVLVMCLNLGVDPPDVMKTYPCAKLEAWCDPTTFTDTKKAIENIGKNLQSQYETLSLRTRYKQSLDPCVEDVKRFCNTLRRNAKDERILFHYNGHGVPQPTTSGEIWVFNRGYTQYIPISLYDLQTWLGAPVIFVYDCNSAGNIVYNFKKFVQKRIDDDNEGNHDVSAPSPTSAYLDCIQLAACKSNELLPMSPDLPADLFTCCLTCPIDISIKWFIMQSSLKKRYYDSLPKNQIGNVIVPGKSTDRRTPLGELNWIFTAITDTIAWTSLSRPIFKRLFRQDLMVAALFRNFLLAKRIMPHLNCNPISDPPLPDSVKYHPMWDSWDLAIDQVLSQLLKTSKEEPTTTQNVTQSSSLIPNGVIIANGNGNSSSGTQSSTHPNGTAQVVSSATTQNLNNYQHSTFFEQQLTAFEIWLKYTGPSTKEPPEQLPIVLQVLLSQVHRLRALILLSKFLDLGPWGVYLSLSIGIFPYVLKLLQSPAQELKPVLIFIWARIMAIDYKGTQQELCKDKGYNYFYQILNNSPQSSANGHGGAGSATSGPMLINDDHKAMSAFILTLFIKDFKNGQRLCFSSEVVTNCIKYIQTSENPLLRQWCSLLLSQLWNKYPDGKWVAFKDGHINQLSLLTNDPIPEVRTSIVVALTNFLSDPVPPLFGQPQQGQQRPSSYSSTAESKKDEMRQQDLKLANIVLGLLGDGSPIVRKEMVFFINKFIKAYSKFFLVVAFNQLEEEIVLLDDPNILNDFRKRSPAYGSIFSSIWKALLILSEDPHCEVKSFAEIVIDYVMVNLNHSELGLIVKEMQGYLLSKSTLSISEGFISGTPIVSKFLGEKRQVSSASVINRKNNLLINGSSLKTRAVSSNDHSTDSDSESITSKIKNLSMAKLLKSFHINEESDIKGFGRILNSGLLPSRYGAEYKPKSAFYRPRDLTEWPELPAESDFFEYSCEYFQEPQMSKNETDEPGSEEYVRRLWRRNRNEMIIQETQPQKEMALRGDWNKNVKVLNNVSQPKCIKFTQFEKTLVASDEKDNVTVWDWGQNRIVKKFSNGNPFGTKITDLKFLNEDDQPLLYVGSSDGVVKIYKNFHNDEKYDNGDEDDSENRAPYNGNRINQKHDYYEENNTDVFSNKIELVTGWRALTDLLLTSKSSGLVSEWQQSRGSLLVSGDVKVIRIWDAPRELCVSDIPARSSSSITSLTSDQVAGNIFVAGFDDGSIRVYDQRLDARESMVRSWKSTRQPNGQPFNNVGYGSIKNVHMQRGGFRELVSGSSDGFVNLWDIRLNDPILTFNTPGNQIRSIDVHEHAPVIVSGSKSVNVWSTAGDDITTLRNPSHEKYLTTNRGINYLSGVTFHPHRMMLATNYTQDANINVYTCTDVISDY</sequence>
<gene>
    <name evidence="7" type="ORF">FOB60_001729</name>
</gene>
<evidence type="ECO:0000313" key="8">
    <source>
        <dbReference type="Proteomes" id="UP000590412"/>
    </source>
</evidence>
<dbReference type="PANTHER" id="PTHR12848:SF16">
    <property type="entry name" value="REGULATORY-ASSOCIATED PROTEIN OF MTOR"/>
    <property type="match status" value="1"/>
</dbReference>
<feature type="compositionally biased region" description="Low complexity" evidence="5">
    <location>
        <begin position="722"/>
        <end position="736"/>
    </location>
</feature>
<dbReference type="InterPro" id="IPR016024">
    <property type="entry name" value="ARM-type_fold"/>
</dbReference>
<dbReference type="GO" id="GO:0009267">
    <property type="term" value="P:cellular response to starvation"/>
    <property type="evidence" value="ECO:0007669"/>
    <property type="project" value="TreeGrafter"/>
</dbReference>
<dbReference type="InterPro" id="IPR001680">
    <property type="entry name" value="WD40_rpt"/>
</dbReference>
<organism evidence="7 8">
    <name type="scientific">Candida parapsilosis</name>
    <name type="common">Yeast</name>
    <dbReference type="NCBI Taxonomy" id="5480"/>
    <lineage>
        <taxon>Eukaryota</taxon>
        <taxon>Fungi</taxon>
        <taxon>Dikarya</taxon>
        <taxon>Ascomycota</taxon>
        <taxon>Saccharomycotina</taxon>
        <taxon>Pichiomycetes</taxon>
        <taxon>Debaryomycetaceae</taxon>
        <taxon>Candida/Lodderomyces clade</taxon>
        <taxon>Candida</taxon>
    </lineage>
</organism>
<dbReference type="GO" id="GO:0071230">
    <property type="term" value="P:cellular response to amino acid stimulus"/>
    <property type="evidence" value="ECO:0007669"/>
    <property type="project" value="TreeGrafter"/>
</dbReference>
<dbReference type="InterPro" id="IPR015943">
    <property type="entry name" value="WD40/YVTN_repeat-like_dom_sf"/>
</dbReference>
<dbReference type="PRINTS" id="PR01547">
    <property type="entry name" value="YEAST176DUF"/>
</dbReference>
<reference evidence="7" key="1">
    <citation type="submission" date="2020-03" db="EMBL/GenBank/DDBJ databases">
        <title>FDA dAtabase for Regulatory Grade micrObial Sequences (FDA-ARGOS): Supporting development and validation of Infectious Disease Dx tests.</title>
        <authorList>
            <person name="Campos J."/>
            <person name="Goldberg B."/>
            <person name="Tallon L."/>
            <person name="Sadzewicz L."/>
            <person name="Vavikolanu K."/>
            <person name="Mehta A."/>
            <person name="Aluvathingal J."/>
            <person name="Nadendla S."/>
            <person name="Nandy P."/>
            <person name="Geyer C."/>
            <person name="Yan Y."/>
            <person name="Sichtig H."/>
        </authorList>
    </citation>
    <scope>NUCLEOTIDE SEQUENCE [LARGE SCALE GENOMIC DNA]</scope>
    <source>
        <strain evidence="7">FDAARGOS_652</strain>
    </source>
</reference>
<dbReference type="GO" id="GO:0010506">
    <property type="term" value="P:regulation of autophagy"/>
    <property type="evidence" value="ECO:0007669"/>
    <property type="project" value="TreeGrafter"/>
</dbReference>
<feature type="repeat" description="WD" evidence="4">
    <location>
        <begin position="1325"/>
        <end position="1347"/>
    </location>
</feature>
<dbReference type="GO" id="GO:0005737">
    <property type="term" value="C:cytoplasm"/>
    <property type="evidence" value="ECO:0007669"/>
    <property type="project" value="TreeGrafter"/>
</dbReference>
<dbReference type="PANTHER" id="PTHR12848">
    <property type="entry name" value="REGULATORY-ASSOCIATED PROTEIN OF MTOR"/>
    <property type="match status" value="1"/>
</dbReference>
<dbReference type="Pfam" id="PF14538">
    <property type="entry name" value="Raptor_N"/>
    <property type="match status" value="1"/>
</dbReference>
<dbReference type="Proteomes" id="UP000590412">
    <property type="component" value="Unassembled WGS sequence"/>
</dbReference>
<dbReference type="SUPFAM" id="SSF48371">
    <property type="entry name" value="ARM repeat"/>
    <property type="match status" value="1"/>
</dbReference>
<protein>
    <submittedName>
        <fullName evidence="7">Raptor N-terminal CASPase like domain family protein</fullName>
    </submittedName>
</protein>
<keyword evidence="2 4" id="KW-0853">WD repeat</keyword>
<dbReference type="SUPFAM" id="SSF50978">
    <property type="entry name" value="WD40 repeat-like"/>
    <property type="match status" value="1"/>
</dbReference>
<dbReference type="InterPro" id="IPR004083">
    <property type="entry name" value="Raptor"/>
</dbReference>
<evidence type="ECO:0000256" key="3">
    <source>
        <dbReference type="ARBA" id="ARBA00022737"/>
    </source>
</evidence>
<dbReference type="Gene3D" id="2.130.10.10">
    <property type="entry name" value="YVTN repeat-like/Quinoprotein amine dehydrogenase"/>
    <property type="match status" value="2"/>
</dbReference>
<keyword evidence="3" id="KW-0677">Repeat</keyword>
<dbReference type="InterPro" id="IPR029347">
    <property type="entry name" value="Raptor_N"/>
</dbReference>
<dbReference type="EMBL" id="JABWAB010000003">
    <property type="protein sequence ID" value="KAF6057174.1"/>
    <property type="molecule type" value="Genomic_DNA"/>
</dbReference>
<evidence type="ECO:0000256" key="1">
    <source>
        <dbReference type="ARBA" id="ARBA00009257"/>
    </source>
</evidence>
<evidence type="ECO:0000313" key="7">
    <source>
        <dbReference type="EMBL" id="KAF6057174.1"/>
    </source>
</evidence>
<dbReference type="GO" id="GO:0031929">
    <property type="term" value="P:TOR signaling"/>
    <property type="evidence" value="ECO:0007669"/>
    <property type="project" value="InterPro"/>
</dbReference>
<comment type="caution">
    <text evidence="7">The sequence shown here is derived from an EMBL/GenBank/DDBJ whole genome shotgun (WGS) entry which is preliminary data.</text>
</comment>
<dbReference type="SMART" id="SM00320">
    <property type="entry name" value="WD40"/>
    <property type="match status" value="6"/>
</dbReference>
<dbReference type="InterPro" id="IPR036322">
    <property type="entry name" value="WD40_repeat_dom_sf"/>
</dbReference>
<evidence type="ECO:0000259" key="6">
    <source>
        <dbReference type="SMART" id="SM01302"/>
    </source>
</evidence>
<dbReference type="GO" id="GO:0030674">
    <property type="term" value="F:protein-macromolecule adaptor activity"/>
    <property type="evidence" value="ECO:0007669"/>
    <property type="project" value="TreeGrafter"/>
</dbReference>
<name>A0A8X7TBT1_CANPA</name>
<feature type="region of interest" description="Disordered" evidence="5">
    <location>
        <begin position="721"/>
        <end position="740"/>
    </location>
</feature>
<comment type="similarity">
    <text evidence="1">Belongs to the WD repeat RAPTOR family.</text>
</comment>